<dbReference type="AlphaFoldDB" id="A0A852PJ56"/>
<evidence type="ECO:0000313" key="2">
    <source>
        <dbReference type="EMBL" id="NYA27656.1"/>
    </source>
</evidence>
<feature type="domain" description="Type VII secretion system protein EssD-like" evidence="1">
    <location>
        <begin position="7"/>
        <end position="80"/>
    </location>
</feature>
<keyword evidence="2" id="KW-0540">Nuclease</keyword>
<dbReference type="Proteomes" id="UP000590599">
    <property type="component" value="Unassembled WGS sequence"/>
</dbReference>
<keyword evidence="2" id="KW-0378">Hydrolase</keyword>
<organism evidence="2 3">
    <name type="scientific">Haemophilus haemolyticus</name>
    <dbReference type="NCBI Taxonomy" id="726"/>
    <lineage>
        <taxon>Bacteria</taxon>
        <taxon>Pseudomonadati</taxon>
        <taxon>Pseudomonadota</taxon>
        <taxon>Gammaproteobacteria</taxon>
        <taxon>Pasteurellales</taxon>
        <taxon>Pasteurellaceae</taxon>
        <taxon>Haemophilus</taxon>
    </lineage>
</organism>
<dbReference type="InterPro" id="IPR044929">
    <property type="entry name" value="DNA/RNA_non-sp_Endonuclease_sf"/>
</dbReference>
<accession>A0A852PJ56</accession>
<reference evidence="2 3" key="1">
    <citation type="submission" date="2020-07" db="EMBL/GenBank/DDBJ databases">
        <title>Genus Haemophilus, Bergeys manual.</title>
        <authorList>
            <person name="Noerskov-Lauritsen N."/>
        </authorList>
    </citation>
    <scope>NUCLEOTIDE SEQUENCE [LARGE SCALE GENOMIC DNA]</scope>
    <source>
        <strain evidence="2 3">CCUG30047</strain>
    </source>
</reference>
<protein>
    <submittedName>
        <fullName evidence="2">DNA/RNA non-specific endonuclease</fullName>
    </submittedName>
</protein>
<proteinExistence type="predicted"/>
<evidence type="ECO:0000259" key="1">
    <source>
        <dbReference type="Pfam" id="PF13930"/>
    </source>
</evidence>
<name>A0A852PJ56_HAEHA</name>
<comment type="caution">
    <text evidence="2">The sequence shown here is derived from an EMBL/GenBank/DDBJ whole genome shotgun (WGS) entry which is preliminary data.</text>
</comment>
<gene>
    <name evidence="2" type="ORF">HZI69_07385</name>
</gene>
<dbReference type="Gene3D" id="3.40.570.10">
    <property type="entry name" value="Extracellular Endonuclease, subunit A"/>
    <property type="match status" value="1"/>
</dbReference>
<dbReference type="RefSeq" id="WP_179227859.1">
    <property type="nucleotide sequence ID" value="NZ_JACBKA010000015.1"/>
</dbReference>
<keyword evidence="2" id="KW-0255">Endonuclease</keyword>
<dbReference type="Pfam" id="PF13930">
    <property type="entry name" value="Endonuclea_NS_2"/>
    <property type="match status" value="1"/>
</dbReference>
<dbReference type="GO" id="GO:0004519">
    <property type="term" value="F:endonuclease activity"/>
    <property type="evidence" value="ECO:0007669"/>
    <property type="project" value="UniProtKB-KW"/>
</dbReference>
<evidence type="ECO:0000313" key="3">
    <source>
        <dbReference type="Proteomes" id="UP000590599"/>
    </source>
</evidence>
<sequence>MKKTGCGGHLIASMFNGIGEPANLVPMDKILNGSGGKWYKMEMEWAKALDSGKKVEVNIKPIYSGSSKRPDSFEVSYSVDGKQFERIMKNTPTGD</sequence>
<dbReference type="EMBL" id="JACBKA010000015">
    <property type="protein sequence ID" value="NYA27656.1"/>
    <property type="molecule type" value="Genomic_DNA"/>
</dbReference>
<dbReference type="InterPro" id="IPR044927">
    <property type="entry name" value="Endonuclea_NS_2"/>
</dbReference>